<dbReference type="PANTHER" id="PTHR10165">
    <property type="entry name" value="LIPID PHOSPHATE PHOSPHATASE"/>
    <property type="match status" value="1"/>
</dbReference>
<evidence type="ECO:0000313" key="8">
    <source>
        <dbReference type="EMBL" id="CCH43768.1"/>
    </source>
</evidence>
<comment type="subcellular location">
    <subcellularLocation>
        <location evidence="1">Membrane</location>
        <topology evidence="1">Multi-pass membrane protein</topology>
    </subcellularLocation>
</comment>
<keyword evidence="9" id="KW-1185">Reference proteome</keyword>
<dbReference type="GO" id="GO:0016020">
    <property type="term" value="C:membrane"/>
    <property type="evidence" value="ECO:0007669"/>
    <property type="project" value="UniProtKB-SubCell"/>
</dbReference>
<feature type="transmembrane region" description="Helical" evidence="6">
    <location>
        <begin position="174"/>
        <end position="193"/>
    </location>
</feature>
<keyword evidence="3 6" id="KW-0812">Transmembrane</keyword>
<evidence type="ECO:0000259" key="7">
    <source>
        <dbReference type="SMART" id="SM00014"/>
    </source>
</evidence>
<dbReference type="CDD" id="cd03390">
    <property type="entry name" value="PAP2_containing_1_like"/>
    <property type="match status" value="1"/>
</dbReference>
<gene>
    <name evidence="8" type="ORF">BN7_3322</name>
</gene>
<evidence type="ECO:0000256" key="4">
    <source>
        <dbReference type="ARBA" id="ARBA00022989"/>
    </source>
</evidence>
<dbReference type="GO" id="GO:0006644">
    <property type="term" value="P:phospholipid metabolic process"/>
    <property type="evidence" value="ECO:0007669"/>
    <property type="project" value="InterPro"/>
</dbReference>
<sequence length="280" mass="32529">MVLFNSIKKFSPEWALVVSFTLYYAIIGSKQPPFLREFLINDPTIQHPFTQFETIDDKKCILISSLVPLVLICLVTLGKHNWKFNKIINNNKFFNFLHLSILGLALSLSITGFITFFLKNMIARPRPDFIDRCKPDLLKIKPNKFLYSIDICTNDNYELILEGLRSTPSGHASIAFSGLHYVTLFLFAQLSVWSNRKRIHLLLLSVLPEFIALFIALSRTQDYRHHFGDIFMGTLIGVGISYITYRKIFPSFADENYQDVYYLKEHSEILPLYQERERSV</sequence>
<dbReference type="EC" id="3.1.3.4" evidence="8"/>
<comment type="caution">
    <text evidence="8">The sequence shown here is derived from an EMBL/GenBank/DDBJ whole genome shotgun (WGS) entry which is preliminary data.</text>
</comment>
<feature type="domain" description="Phosphatidic acid phosphatase type 2/haloperoxidase" evidence="7">
    <location>
        <begin position="102"/>
        <end position="245"/>
    </location>
</feature>
<dbReference type="InParanoid" id="K0KR56"/>
<dbReference type="InterPro" id="IPR000326">
    <property type="entry name" value="PAP2/HPO"/>
</dbReference>
<dbReference type="eggNOG" id="KOG3030">
    <property type="taxonomic scope" value="Eukaryota"/>
</dbReference>
<keyword evidence="5 6" id="KW-0472">Membrane</keyword>
<name>K0KR56_WICCF</name>
<proteinExistence type="inferred from homology"/>
<feature type="transmembrane region" description="Helical" evidence="6">
    <location>
        <begin position="60"/>
        <end position="77"/>
    </location>
</feature>
<evidence type="ECO:0000256" key="3">
    <source>
        <dbReference type="ARBA" id="ARBA00022692"/>
    </source>
</evidence>
<dbReference type="AlphaFoldDB" id="K0KR56"/>
<dbReference type="EMBL" id="CAIF01000089">
    <property type="protein sequence ID" value="CCH43768.1"/>
    <property type="molecule type" value="Genomic_DNA"/>
</dbReference>
<evidence type="ECO:0000256" key="1">
    <source>
        <dbReference type="ARBA" id="ARBA00004141"/>
    </source>
</evidence>
<evidence type="ECO:0000256" key="5">
    <source>
        <dbReference type="ARBA" id="ARBA00023136"/>
    </source>
</evidence>
<dbReference type="Proteomes" id="UP000009328">
    <property type="component" value="Unassembled WGS sequence"/>
</dbReference>
<reference evidence="8 9" key="1">
    <citation type="journal article" date="2012" name="Eukaryot. Cell">
        <title>Draft genome sequence of Wickerhamomyces ciferrii NRRL Y-1031 F-60-10.</title>
        <authorList>
            <person name="Schneider J."/>
            <person name="Andrea H."/>
            <person name="Blom J."/>
            <person name="Jaenicke S."/>
            <person name="Ruckert C."/>
            <person name="Schorsch C."/>
            <person name="Szczepanowski R."/>
            <person name="Farwick M."/>
            <person name="Goesmann A."/>
            <person name="Puhler A."/>
            <person name="Schaffer S."/>
            <person name="Tauch A."/>
            <person name="Kohler T."/>
            <person name="Brinkrolf K."/>
        </authorList>
    </citation>
    <scope>NUCLEOTIDE SEQUENCE [LARGE SCALE GENOMIC DNA]</scope>
    <source>
        <strain evidence="9">ATCC 14091 / BCRC 22168 / CBS 111 / JCM 3599 / NBRC 0793 / NRRL Y-1031 F-60-10</strain>
    </source>
</reference>
<feature type="transmembrane region" description="Helical" evidence="6">
    <location>
        <begin position="229"/>
        <end position="245"/>
    </location>
</feature>
<dbReference type="InterPro" id="IPR036938">
    <property type="entry name" value="PAP2/HPO_sf"/>
</dbReference>
<dbReference type="GO" id="GO:0046839">
    <property type="term" value="P:phospholipid dephosphorylation"/>
    <property type="evidence" value="ECO:0007669"/>
    <property type="project" value="TreeGrafter"/>
</dbReference>
<keyword evidence="4 6" id="KW-1133">Transmembrane helix</keyword>
<feature type="transmembrane region" description="Helical" evidence="6">
    <location>
        <begin position="97"/>
        <end position="118"/>
    </location>
</feature>
<evidence type="ECO:0000313" key="9">
    <source>
        <dbReference type="Proteomes" id="UP000009328"/>
    </source>
</evidence>
<organism evidence="8 9">
    <name type="scientific">Wickerhamomyces ciferrii (strain ATCC 14091 / BCRC 22168 / CBS 111 / JCM 3599 / NBRC 0793 / NRRL Y-1031 F-60-10)</name>
    <name type="common">Yeast</name>
    <name type="synonym">Pichia ciferrii</name>
    <dbReference type="NCBI Taxonomy" id="1206466"/>
    <lineage>
        <taxon>Eukaryota</taxon>
        <taxon>Fungi</taxon>
        <taxon>Dikarya</taxon>
        <taxon>Ascomycota</taxon>
        <taxon>Saccharomycotina</taxon>
        <taxon>Saccharomycetes</taxon>
        <taxon>Phaffomycetales</taxon>
        <taxon>Wickerhamomycetaceae</taxon>
        <taxon>Wickerhamomyces</taxon>
    </lineage>
</organism>
<dbReference type="Gene3D" id="1.20.144.10">
    <property type="entry name" value="Phosphatidic acid phosphatase type 2/haloperoxidase"/>
    <property type="match status" value="1"/>
</dbReference>
<evidence type="ECO:0000256" key="6">
    <source>
        <dbReference type="SAM" id="Phobius"/>
    </source>
</evidence>
<feature type="transmembrane region" description="Helical" evidence="6">
    <location>
        <begin position="199"/>
        <end position="217"/>
    </location>
</feature>
<dbReference type="GO" id="GO:0008195">
    <property type="term" value="F:phosphatidate phosphatase activity"/>
    <property type="evidence" value="ECO:0007669"/>
    <property type="project" value="UniProtKB-EC"/>
</dbReference>
<comment type="similarity">
    <text evidence="2">Belongs to the PA-phosphatase related phosphoesterase family.</text>
</comment>
<dbReference type="HOGENOM" id="CLU_021458_6_1_1"/>
<keyword evidence="8" id="KW-0378">Hydrolase</keyword>
<dbReference type="PANTHER" id="PTHR10165:SF35">
    <property type="entry name" value="RE23632P"/>
    <property type="match status" value="1"/>
</dbReference>
<dbReference type="InterPro" id="IPR043216">
    <property type="entry name" value="PAP-like"/>
</dbReference>
<dbReference type="SUPFAM" id="SSF48317">
    <property type="entry name" value="Acid phosphatase/Vanadium-dependent haloperoxidase"/>
    <property type="match status" value="1"/>
</dbReference>
<protein>
    <submittedName>
        <fullName evidence="8">Lipid phosphate phosphohydrolase 1</fullName>
        <ecNumber evidence="8">3.1.3.4</ecNumber>
    </submittedName>
</protein>
<dbReference type="SMART" id="SM00014">
    <property type="entry name" value="acidPPc"/>
    <property type="match status" value="1"/>
</dbReference>
<evidence type="ECO:0000256" key="2">
    <source>
        <dbReference type="ARBA" id="ARBA00008816"/>
    </source>
</evidence>
<dbReference type="Pfam" id="PF01569">
    <property type="entry name" value="PAP2"/>
    <property type="match status" value="1"/>
</dbReference>
<dbReference type="STRING" id="1206466.K0KR56"/>
<accession>K0KR56</accession>